<comment type="caution">
    <text evidence="1">The sequence shown here is derived from an EMBL/GenBank/DDBJ whole genome shotgun (WGS) entry which is preliminary data.</text>
</comment>
<sequence length="707" mass="80924">MVAKGDGSWRMCIDFKDLNKATSKDCYPLPEMEIKVEAMADFPIRCFLDAYKGYHQIQMTREDEEKTAFYTDEGVFCYTKMPFGLKNVRATYQRFMDQTFAKQTGKNLEVYEDDLVIKSTTEEGMIKYVEETFKTFREAGMKLNPKKCSFGVAEGKFLGVMVTREGIRPNPEKVEAIAKMPSPKMLKEVQRIDGRLVALNRFLSRMADRSLPFMETLKNCLKKNDFAWMTEAEAAFQEMKAHLCNLPALTAPKSWETLIMYLVASASAVSAVLMTERQETQTPIYFVSRTLKDPKTRYPDMEKLTLALVYASRRLRRYFQAHPIRVLTDQPLQRILKKPEYSGRLATWVIELGNHQITYCPRTAFKGQEPWKLFTDGASKNEGCGAGLILISPEGIELTYALRLYFKSTNNEAEYEALLAGLRIAQEMKIARIEAHVDSMLVANQVNNIYEVKGETMKQYRAKVEELTTNFKYCKVMRIPRSQNKKANALSKLASVPFSHLAKEIRVEVLAEPSTTEKNVEAIETKEERTWMSPLLDFLNKGILPPDQKEARKIQCKALNYALEDEQLYRKSYLGPMLKCVDLDEANYVIRELHEGICGMHSGPKAIVARAMRAGYYCPGMYKTAVDEIQRTLPRSSGKGEIPYCSNRLLYQMDRGKTTGNNHRTTSATFRMGKHSLQIWNTKRNVQRLSGAGQQEHCGRDKKLPRT</sequence>
<dbReference type="Proteomes" id="UP001056120">
    <property type="component" value="Linkage Group LG04"/>
</dbReference>
<accession>A0ACB9JGW2</accession>
<protein>
    <submittedName>
        <fullName evidence="1">Uncharacterized protein</fullName>
    </submittedName>
</protein>
<dbReference type="EMBL" id="CM042021">
    <property type="protein sequence ID" value="KAI3818502.1"/>
    <property type="molecule type" value="Genomic_DNA"/>
</dbReference>
<evidence type="ECO:0000313" key="2">
    <source>
        <dbReference type="Proteomes" id="UP001056120"/>
    </source>
</evidence>
<organism evidence="1 2">
    <name type="scientific">Smallanthus sonchifolius</name>
    <dbReference type="NCBI Taxonomy" id="185202"/>
    <lineage>
        <taxon>Eukaryota</taxon>
        <taxon>Viridiplantae</taxon>
        <taxon>Streptophyta</taxon>
        <taxon>Embryophyta</taxon>
        <taxon>Tracheophyta</taxon>
        <taxon>Spermatophyta</taxon>
        <taxon>Magnoliopsida</taxon>
        <taxon>eudicotyledons</taxon>
        <taxon>Gunneridae</taxon>
        <taxon>Pentapetalae</taxon>
        <taxon>asterids</taxon>
        <taxon>campanulids</taxon>
        <taxon>Asterales</taxon>
        <taxon>Asteraceae</taxon>
        <taxon>Asteroideae</taxon>
        <taxon>Heliantheae alliance</taxon>
        <taxon>Millerieae</taxon>
        <taxon>Smallanthus</taxon>
    </lineage>
</organism>
<reference evidence="2" key="1">
    <citation type="journal article" date="2022" name="Mol. Ecol. Resour.">
        <title>The genomes of chicory, endive, great burdock and yacon provide insights into Asteraceae palaeo-polyploidization history and plant inulin production.</title>
        <authorList>
            <person name="Fan W."/>
            <person name="Wang S."/>
            <person name="Wang H."/>
            <person name="Wang A."/>
            <person name="Jiang F."/>
            <person name="Liu H."/>
            <person name="Zhao H."/>
            <person name="Xu D."/>
            <person name="Zhang Y."/>
        </authorList>
    </citation>
    <scope>NUCLEOTIDE SEQUENCE [LARGE SCALE GENOMIC DNA]</scope>
    <source>
        <strain evidence="2">cv. Yunnan</strain>
    </source>
</reference>
<keyword evidence="2" id="KW-1185">Reference proteome</keyword>
<reference evidence="1 2" key="2">
    <citation type="journal article" date="2022" name="Mol. Ecol. Resour.">
        <title>The genomes of chicory, endive, great burdock and yacon provide insights into Asteraceae paleo-polyploidization history and plant inulin production.</title>
        <authorList>
            <person name="Fan W."/>
            <person name="Wang S."/>
            <person name="Wang H."/>
            <person name="Wang A."/>
            <person name="Jiang F."/>
            <person name="Liu H."/>
            <person name="Zhao H."/>
            <person name="Xu D."/>
            <person name="Zhang Y."/>
        </authorList>
    </citation>
    <scope>NUCLEOTIDE SEQUENCE [LARGE SCALE GENOMIC DNA]</scope>
    <source>
        <strain evidence="2">cv. Yunnan</strain>
        <tissue evidence="1">Leaves</tissue>
    </source>
</reference>
<gene>
    <name evidence="1" type="ORF">L1987_12311</name>
</gene>
<proteinExistence type="predicted"/>
<name>A0ACB9JGW2_9ASTR</name>
<evidence type="ECO:0000313" key="1">
    <source>
        <dbReference type="EMBL" id="KAI3818502.1"/>
    </source>
</evidence>